<proteinExistence type="predicted"/>
<evidence type="ECO:0000313" key="4">
    <source>
        <dbReference type="EMBL" id="CAD8595964.1"/>
    </source>
</evidence>
<keyword evidence="1" id="KW-0175">Coiled coil</keyword>
<sequence>MNKKTRIAFLSAFGVLVGVVLVIIICYRRRKKINAFLLKLKCCSPFRPRDDQEEEEELNRATRNYDNLNELLFDAEEDKVGRLTEAGIQDIPGLSFFWDVLDNVLDASACPFNNNRDQEEANNTTQDTNNLDEPLL</sequence>
<gene>
    <name evidence="4" type="ORF">AGLA0713_LOCUS792</name>
</gene>
<keyword evidence="3" id="KW-0812">Transmembrane</keyword>
<reference evidence="4" key="1">
    <citation type="submission" date="2021-01" db="EMBL/GenBank/DDBJ databases">
        <authorList>
            <person name="Corre E."/>
            <person name="Pelletier E."/>
            <person name="Niang G."/>
            <person name="Scheremetjew M."/>
            <person name="Finn R."/>
            <person name="Kale V."/>
            <person name="Holt S."/>
            <person name="Cochrane G."/>
            <person name="Meng A."/>
            <person name="Brown T."/>
            <person name="Cohen L."/>
        </authorList>
    </citation>
    <scope>NUCLEOTIDE SEQUENCE</scope>
</reference>
<feature type="region of interest" description="Disordered" evidence="2">
    <location>
        <begin position="115"/>
        <end position="136"/>
    </location>
</feature>
<organism evidence="4">
    <name type="scientific">Asterionellopsis glacialis</name>
    <dbReference type="NCBI Taxonomy" id="33640"/>
    <lineage>
        <taxon>Eukaryota</taxon>
        <taxon>Sar</taxon>
        <taxon>Stramenopiles</taxon>
        <taxon>Ochrophyta</taxon>
        <taxon>Bacillariophyta</taxon>
        <taxon>Fragilariophyceae</taxon>
        <taxon>Fragilariophycidae</taxon>
        <taxon>Fragilariales</taxon>
        <taxon>Fragilariaceae</taxon>
        <taxon>Asterionellopsis</taxon>
    </lineage>
</organism>
<feature type="transmembrane region" description="Helical" evidence="3">
    <location>
        <begin position="6"/>
        <end position="27"/>
    </location>
</feature>
<protein>
    <submittedName>
        <fullName evidence="4">Uncharacterized protein</fullName>
    </submittedName>
</protein>
<dbReference type="EMBL" id="HBEX01001175">
    <property type="protein sequence ID" value="CAD8595964.1"/>
    <property type="molecule type" value="Transcribed_RNA"/>
</dbReference>
<evidence type="ECO:0000256" key="1">
    <source>
        <dbReference type="SAM" id="Coils"/>
    </source>
</evidence>
<dbReference type="AlphaFoldDB" id="A0A7S0KZ71"/>
<keyword evidence="3" id="KW-0472">Membrane</keyword>
<feature type="coiled-coil region" evidence="1">
    <location>
        <begin position="51"/>
        <end position="78"/>
    </location>
</feature>
<name>A0A7S0KZ71_9STRA</name>
<keyword evidence="3" id="KW-1133">Transmembrane helix</keyword>
<accession>A0A7S0KZ71</accession>
<evidence type="ECO:0000256" key="3">
    <source>
        <dbReference type="SAM" id="Phobius"/>
    </source>
</evidence>
<evidence type="ECO:0000256" key="2">
    <source>
        <dbReference type="SAM" id="MobiDB-lite"/>
    </source>
</evidence>